<protein>
    <submittedName>
        <fullName evidence="4">Contactin-associated protein-like 4</fullName>
    </submittedName>
</protein>
<comment type="caution">
    <text evidence="1">Lacks conserved residue(s) required for the propagation of feature annotation.</text>
</comment>
<proteinExistence type="predicted"/>
<evidence type="ECO:0000259" key="3">
    <source>
        <dbReference type="PROSITE" id="PS50026"/>
    </source>
</evidence>
<dbReference type="EMBL" id="SEYY01010740">
    <property type="protein sequence ID" value="KAB7501408.1"/>
    <property type="molecule type" value="Genomic_DNA"/>
</dbReference>
<dbReference type="InterPro" id="IPR000742">
    <property type="entry name" value="EGF"/>
</dbReference>
<feature type="non-terminal residue" evidence="4">
    <location>
        <position position="157"/>
    </location>
</feature>
<evidence type="ECO:0000256" key="1">
    <source>
        <dbReference type="PROSITE-ProRule" id="PRU00076"/>
    </source>
</evidence>
<dbReference type="AlphaFoldDB" id="A0A5N5T5Y5"/>
<dbReference type="PROSITE" id="PS50025">
    <property type="entry name" value="LAM_G_DOMAIN"/>
    <property type="match status" value="1"/>
</dbReference>
<dbReference type="Gene3D" id="2.10.25.10">
    <property type="entry name" value="Laminin"/>
    <property type="match status" value="1"/>
</dbReference>
<evidence type="ECO:0000313" key="4">
    <source>
        <dbReference type="EMBL" id="KAB7501408.1"/>
    </source>
</evidence>
<evidence type="ECO:0000259" key="2">
    <source>
        <dbReference type="PROSITE" id="PS50025"/>
    </source>
</evidence>
<feature type="domain" description="Laminin G" evidence="2">
    <location>
        <begin position="1"/>
        <end position="58"/>
    </location>
</feature>
<reference evidence="4 5" key="1">
    <citation type="journal article" date="2019" name="PLoS Biol.">
        <title>Sex chromosomes control vertical transmission of feminizing Wolbachia symbionts in an isopod.</title>
        <authorList>
            <person name="Becking T."/>
            <person name="Chebbi M.A."/>
            <person name="Giraud I."/>
            <person name="Moumen B."/>
            <person name="Laverre T."/>
            <person name="Caubet Y."/>
            <person name="Peccoud J."/>
            <person name="Gilbert C."/>
            <person name="Cordaux R."/>
        </authorList>
    </citation>
    <scope>NUCLEOTIDE SEQUENCE [LARGE SCALE GENOMIC DNA]</scope>
    <source>
        <strain evidence="4">ANa2</strain>
        <tissue evidence="4">Whole body excluding digestive tract and cuticle</tissue>
    </source>
</reference>
<dbReference type="PROSITE" id="PS50026">
    <property type="entry name" value="EGF_3"/>
    <property type="match status" value="1"/>
</dbReference>
<keyword evidence="5" id="KW-1185">Reference proteome</keyword>
<sequence>MIYSIAPEIFIGGVKSYGATSNLPGLIGCFRGLRINETIMNFSDVISWNLGNGVTHGCKSKCDERSEVCRNGGSCSDTFNSTSEEGSFVCNCEGTSYIGLHCDEEIAYTFNGREDGIGLTGWSFLYNETLRISFAFRSESFESVSNLLLFLKLNNTR</sequence>
<gene>
    <name evidence="4" type="primary">Cntnap4</name>
    <name evidence="4" type="ORF">Anas_14633</name>
</gene>
<dbReference type="PANTHER" id="PTHR15036:SF49">
    <property type="entry name" value="AXOTACTIN"/>
    <property type="match status" value="1"/>
</dbReference>
<feature type="domain" description="EGF-like" evidence="3">
    <location>
        <begin position="63"/>
        <end position="103"/>
    </location>
</feature>
<dbReference type="InterPro" id="IPR050372">
    <property type="entry name" value="Neurexin-related_CASP"/>
</dbReference>
<dbReference type="OrthoDB" id="5989513at2759"/>
<dbReference type="PANTHER" id="PTHR15036">
    <property type="entry name" value="PIKACHURIN-LIKE PROTEIN"/>
    <property type="match status" value="1"/>
</dbReference>
<keyword evidence="1" id="KW-0245">EGF-like domain</keyword>
<dbReference type="InterPro" id="IPR001791">
    <property type="entry name" value="Laminin_G"/>
</dbReference>
<dbReference type="Proteomes" id="UP000326759">
    <property type="component" value="Unassembled WGS sequence"/>
</dbReference>
<organism evidence="4 5">
    <name type="scientific">Armadillidium nasatum</name>
    <dbReference type="NCBI Taxonomy" id="96803"/>
    <lineage>
        <taxon>Eukaryota</taxon>
        <taxon>Metazoa</taxon>
        <taxon>Ecdysozoa</taxon>
        <taxon>Arthropoda</taxon>
        <taxon>Crustacea</taxon>
        <taxon>Multicrustacea</taxon>
        <taxon>Malacostraca</taxon>
        <taxon>Eumalacostraca</taxon>
        <taxon>Peracarida</taxon>
        <taxon>Isopoda</taxon>
        <taxon>Oniscidea</taxon>
        <taxon>Crinocheta</taxon>
        <taxon>Armadillidiidae</taxon>
        <taxon>Armadillidium</taxon>
    </lineage>
</organism>
<comment type="caution">
    <text evidence="4">The sequence shown here is derived from an EMBL/GenBank/DDBJ whole genome shotgun (WGS) entry which is preliminary data.</text>
</comment>
<dbReference type="GO" id="GO:0016020">
    <property type="term" value="C:membrane"/>
    <property type="evidence" value="ECO:0007669"/>
    <property type="project" value="UniProtKB-SubCell"/>
</dbReference>
<accession>A0A5N5T5Y5</accession>
<evidence type="ECO:0000313" key="5">
    <source>
        <dbReference type="Proteomes" id="UP000326759"/>
    </source>
</evidence>
<name>A0A5N5T5Y5_9CRUS</name>